<accession>A0ACC0VV11</accession>
<comment type="caution">
    <text evidence="1">The sequence shown here is derived from an EMBL/GenBank/DDBJ whole genome shotgun (WGS) entry which is preliminary data.</text>
</comment>
<protein>
    <submittedName>
        <fullName evidence="1">Uncharacterized protein</fullName>
    </submittedName>
</protein>
<evidence type="ECO:0000313" key="1">
    <source>
        <dbReference type="EMBL" id="KAI9910358.1"/>
    </source>
</evidence>
<evidence type="ECO:0000313" key="2">
    <source>
        <dbReference type="Proteomes" id="UP001163321"/>
    </source>
</evidence>
<name>A0ACC0VV11_9STRA</name>
<dbReference type="EMBL" id="CM047585">
    <property type="protein sequence ID" value="KAI9910358.1"/>
    <property type="molecule type" value="Genomic_DNA"/>
</dbReference>
<reference evidence="1 2" key="1">
    <citation type="journal article" date="2022" name="bioRxiv">
        <title>The genome of the oomycete Peronosclerospora sorghi, a cosmopolitan pathogen of maize and sorghum, is inflated with dispersed pseudogenes.</title>
        <authorList>
            <person name="Fletcher K."/>
            <person name="Martin F."/>
            <person name="Isakeit T."/>
            <person name="Cavanaugh K."/>
            <person name="Magill C."/>
            <person name="Michelmore R."/>
        </authorList>
    </citation>
    <scope>NUCLEOTIDE SEQUENCE [LARGE SCALE GENOMIC DNA]</scope>
    <source>
        <strain evidence="1">P6</strain>
    </source>
</reference>
<dbReference type="Proteomes" id="UP001163321">
    <property type="component" value="Chromosome 6"/>
</dbReference>
<keyword evidence="2" id="KW-1185">Reference proteome</keyword>
<organism evidence="1 2">
    <name type="scientific">Peronosclerospora sorghi</name>
    <dbReference type="NCBI Taxonomy" id="230839"/>
    <lineage>
        <taxon>Eukaryota</taxon>
        <taxon>Sar</taxon>
        <taxon>Stramenopiles</taxon>
        <taxon>Oomycota</taxon>
        <taxon>Peronosporomycetes</taxon>
        <taxon>Peronosporales</taxon>
        <taxon>Peronosporaceae</taxon>
        <taxon>Peronosclerospora</taxon>
    </lineage>
</organism>
<gene>
    <name evidence="1" type="ORF">PsorP6_010207</name>
</gene>
<proteinExistence type="predicted"/>
<sequence>MPRNLEILGSLCLTAQRSIAPSSAQPQMEDVPSLNTTTWKQFYSDRAPNQANRAFGKVFSLSPAPFALPSSYGPQNVDHLDSLSQYQRECVWHPSLSGSVLTWTDSFGMKLNHFGATPASIVSRYIERVPESFGYLQWMNAWPSEGETRGNMVYANLRQQPEDFEKMAFIALGSLRAFPNQQFRKLQWALLDDVLPWSNRCVETIVRQSLYQVGVLTDELTRKFRWKTDMLKGNGLKRFCETLRIIANKLKQTPRNFHSVPLLSELAGFVSQFLDDAREIVKTFARMARAWAKNARLEYEDESSPLRVDKRSAINVKSTELMIHTERMITEVMSRRISHLVTYVTSADTNTVLSGLVHLVNSTSPEQSEWRQFKELLLHGKEQFGSCFESIDESTNVHYSINLFSGLVLTDGFAPGGLPPNIRRHKRFVSLFGHCNFEVFSTNGVFRTERKYFDRLYDFAQEAEELFVQELSVDPSGKITRNLQLCSTDWVKSLSENFPAQLLEMYSHWYWVEQDCVVFRPKSAACREVFFVAKFDDCGSLECFEVPFNDAKRPYEEIVNCLHDYDRFVKKEPPLLNVFAVVAKFEDTQFIYPLKSPEGMLKVELPRFKMMFYLKDQMQFESQEHKGFALATKQQFDDFLPRFCRYLVLMLRDRTDPTRSEVRLLVPVGSVEESFDGMIDVDISSSATSLIDVACYDIHRRLKTFETETIGARLQLAAVCAQAGTTVPCKRLEMTGAEAAIQVLRACRLSRPFSEPERDMLVSICELGYREPAVKILARKLLTEADRLAFLFDQTQRMDMTMGCIDEKSEYRDMCARPVQRNPLRSQFRGDEERNMLGHVLHSSISRSADKVEVGDSLPLVKDYVKSVENELRLLLRTESSGAKKIPPFPLHSTSDNAMSKGMLKELKMSWKNYHENFEPELKTTPDMLLGFFHTLLTEVSLRRVEMEEYVRNSIFTATNSSHDRLLKLVNYLPLLTVSDIVRCAFDEETLHVLAPKLSIKARKLVAKAVILYLEVCVLEDKVERLIWSAGHSGDLSEAHLIEELENVRQWAPKEFPYWLAFEVEGRLQIRHEQFVIARHLIDRPGTVCQLNMGRGKTRVILPMLFLHFTRRRCERVIRAHFLSPLLSEALQFMHRYLSATSSRLGIFEQPFHRQIELDGRRLEFIRDSLEELKTFGGIQMVAPEHRMSLELKRLELGDNGPIAELLDEILDCDQFVDVLDECDALLHHKYHLVYAVGTPIRLSNGIERWMAAQALLRVVADESCASRVHKVLQAPHVSCSSPDYATRFGAYKGIRLNTVVKSTENLRHQLKEALVLDLIDNASFELMWLNTIGRGAACEPT</sequence>